<dbReference type="Gene3D" id="1.50.40.10">
    <property type="entry name" value="Mitochondrial carrier domain"/>
    <property type="match status" value="1"/>
</dbReference>
<dbReference type="GO" id="GO:1990519">
    <property type="term" value="P:pyrimidine nucleotide import into mitochondrion"/>
    <property type="evidence" value="ECO:0007669"/>
    <property type="project" value="TreeGrafter"/>
</dbReference>
<evidence type="ECO:0000256" key="1">
    <source>
        <dbReference type="ARBA" id="ARBA00004448"/>
    </source>
</evidence>
<accession>A0A319DCL0</accession>
<feature type="region of interest" description="Disordered" evidence="11">
    <location>
        <begin position="304"/>
        <end position="347"/>
    </location>
</feature>
<keyword evidence="14" id="KW-1185">Reference proteome</keyword>
<evidence type="ECO:0000313" key="14">
    <source>
        <dbReference type="Proteomes" id="UP000247810"/>
    </source>
</evidence>
<dbReference type="PRINTS" id="PR00926">
    <property type="entry name" value="MITOCARRIER"/>
</dbReference>
<reference evidence="13 14" key="1">
    <citation type="submission" date="2018-02" db="EMBL/GenBank/DDBJ databases">
        <title>The genomes of Aspergillus section Nigri reveals drivers in fungal speciation.</title>
        <authorList>
            <consortium name="DOE Joint Genome Institute"/>
            <person name="Vesth T.C."/>
            <person name="Nybo J."/>
            <person name="Theobald S."/>
            <person name="Brandl J."/>
            <person name="Frisvad J.C."/>
            <person name="Nielsen K.F."/>
            <person name="Lyhne E.K."/>
            <person name="Kogle M.E."/>
            <person name="Kuo A."/>
            <person name="Riley R."/>
            <person name="Clum A."/>
            <person name="Nolan M."/>
            <person name="Lipzen A."/>
            <person name="Salamov A."/>
            <person name="Henrissat B."/>
            <person name="Wiebenga A."/>
            <person name="De vries R.P."/>
            <person name="Grigoriev I.V."/>
            <person name="Mortensen U.H."/>
            <person name="Andersen M.R."/>
            <person name="Baker S.E."/>
        </authorList>
    </citation>
    <scope>NUCLEOTIDE SEQUENCE [LARGE SCALE GENOMIC DNA]</scope>
    <source>
        <strain evidence="13 14">CBS 707.79</strain>
    </source>
</reference>
<keyword evidence="8 9" id="KW-0472">Membrane</keyword>
<protein>
    <submittedName>
        <fullName evidence="13">Mitochondrial carrier protein</fullName>
    </submittedName>
</protein>
<comment type="similarity">
    <text evidence="10">Belongs to the mitochondrial carrier (TC 2.A.29) family.</text>
</comment>
<dbReference type="PROSITE" id="PS50920">
    <property type="entry name" value="SOLCAR"/>
    <property type="match status" value="3"/>
</dbReference>
<evidence type="ECO:0000256" key="8">
    <source>
        <dbReference type="ARBA" id="ARBA00023136"/>
    </source>
</evidence>
<keyword evidence="5" id="KW-0999">Mitochondrion inner membrane</keyword>
<dbReference type="VEuPathDB" id="FungiDB:BO71DRAFT_378054"/>
<evidence type="ECO:0000256" key="10">
    <source>
        <dbReference type="RuleBase" id="RU000488"/>
    </source>
</evidence>
<dbReference type="Pfam" id="PF00153">
    <property type="entry name" value="Mito_carr"/>
    <property type="match status" value="3"/>
</dbReference>
<keyword evidence="2 10" id="KW-0813">Transport</keyword>
<dbReference type="InterPro" id="IPR023395">
    <property type="entry name" value="MCP_dom_sf"/>
</dbReference>
<dbReference type="Proteomes" id="UP000247810">
    <property type="component" value="Unassembled WGS sequence"/>
</dbReference>
<keyword evidence="3 9" id="KW-0812">Transmembrane</keyword>
<dbReference type="InterPro" id="IPR049562">
    <property type="entry name" value="SLC25A33/36-like"/>
</dbReference>
<evidence type="ECO:0000256" key="5">
    <source>
        <dbReference type="ARBA" id="ARBA00022792"/>
    </source>
</evidence>
<evidence type="ECO:0000256" key="9">
    <source>
        <dbReference type="PROSITE-ProRule" id="PRU00282"/>
    </source>
</evidence>
<dbReference type="OrthoDB" id="10266426at2759"/>
<evidence type="ECO:0000256" key="2">
    <source>
        <dbReference type="ARBA" id="ARBA00022448"/>
    </source>
</evidence>
<evidence type="ECO:0000256" key="3">
    <source>
        <dbReference type="ARBA" id="ARBA00022692"/>
    </source>
</evidence>
<feature type="region of interest" description="Disordered" evidence="11">
    <location>
        <begin position="1"/>
        <end position="39"/>
    </location>
</feature>
<feature type="transmembrane region" description="Helical" evidence="12">
    <location>
        <begin position="123"/>
        <end position="145"/>
    </location>
</feature>
<feature type="transmembrane region" description="Helical" evidence="12">
    <location>
        <begin position="230"/>
        <end position="252"/>
    </location>
</feature>
<feature type="compositionally biased region" description="Polar residues" evidence="11">
    <location>
        <begin position="304"/>
        <end position="313"/>
    </location>
</feature>
<dbReference type="GO" id="GO:0015218">
    <property type="term" value="F:pyrimidine nucleotide transmembrane transporter activity"/>
    <property type="evidence" value="ECO:0007669"/>
    <property type="project" value="InterPro"/>
</dbReference>
<dbReference type="EMBL" id="KZ825858">
    <property type="protein sequence ID" value="PYH95135.1"/>
    <property type="molecule type" value="Genomic_DNA"/>
</dbReference>
<evidence type="ECO:0000313" key="13">
    <source>
        <dbReference type="EMBL" id="PYH95135.1"/>
    </source>
</evidence>
<keyword evidence="4" id="KW-0677">Repeat</keyword>
<feature type="repeat" description="Solcar" evidence="9">
    <location>
        <begin position="273"/>
        <end position="395"/>
    </location>
</feature>
<dbReference type="PANTHER" id="PTHR45829">
    <property type="entry name" value="MITOCHONDRIAL CARRIER PROTEIN RIM2"/>
    <property type="match status" value="1"/>
</dbReference>
<dbReference type="InterPro" id="IPR018108">
    <property type="entry name" value="MCP_transmembrane"/>
</dbReference>
<evidence type="ECO:0000256" key="6">
    <source>
        <dbReference type="ARBA" id="ARBA00022989"/>
    </source>
</evidence>
<evidence type="ECO:0000256" key="7">
    <source>
        <dbReference type="ARBA" id="ARBA00023128"/>
    </source>
</evidence>
<evidence type="ECO:0000256" key="4">
    <source>
        <dbReference type="ARBA" id="ARBA00022737"/>
    </source>
</evidence>
<evidence type="ECO:0000256" key="12">
    <source>
        <dbReference type="SAM" id="Phobius"/>
    </source>
</evidence>
<gene>
    <name evidence="13" type="ORF">BO71DRAFT_378054</name>
</gene>
<dbReference type="InterPro" id="IPR002067">
    <property type="entry name" value="MCP"/>
</dbReference>
<feature type="repeat" description="Solcar" evidence="9">
    <location>
        <begin position="159"/>
        <end position="258"/>
    </location>
</feature>
<organism evidence="13 14">
    <name type="scientific">Aspergillus ellipticus CBS 707.79</name>
    <dbReference type="NCBI Taxonomy" id="1448320"/>
    <lineage>
        <taxon>Eukaryota</taxon>
        <taxon>Fungi</taxon>
        <taxon>Dikarya</taxon>
        <taxon>Ascomycota</taxon>
        <taxon>Pezizomycotina</taxon>
        <taxon>Eurotiomycetes</taxon>
        <taxon>Eurotiomycetidae</taxon>
        <taxon>Eurotiales</taxon>
        <taxon>Aspergillaceae</taxon>
        <taxon>Aspergillus</taxon>
        <taxon>Aspergillus subgen. Circumdati</taxon>
    </lineage>
</organism>
<proteinExistence type="inferred from homology"/>
<dbReference type="PANTHER" id="PTHR45829:SF1">
    <property type="entry name" value="CARRIER PROTEIN, PUTATIVE (AFU_ORTHOLOGUE AFUA_4G06780)-RELATED"/>
    <property type="match status" value="1"/>
</dbReference>
<keyword evidence="7" id="KW-0496">Mitochondrion</keyword>
<feature type="compositionally biased region" description="Polar residues" evidence="11">
    <location>
        <begin position="11"/>
        <end position="22"/>
    </location>
</feature>
<name>A0A319DCL0_9EURO</name>
<dbReference type="GO" id="GO:0005743">
    <property type="term" value="C:mitochondrial inner membrane"/>
    <property type="evidence" value="ECO:0007669"/>
    <property type="project" value="UniProtKB-SubCell"/>
</dbReference>
<keyword evidence="6 12" id="KW-1133">Transmembrane helix</keyword>
<comment type="subcellular location">
    <subcellularLocation>
        <location evidence="1">Mitochondrion inner membrane</location>
        <topology evidence="1">Multi-pass membrane protein</topology>
    </subcellularLocation>
</comment>
<feature type="repeat" description="Solcar" evidence="9">
    <location>
        <begin position="55"/>
        <end position="152"/>
    </location>
</feature>
<dbReference type="SUPFAM" id="SSF103506">
    <property type="entry name" value="Mitochondrial carrier"/>
    <property type="match status" value="1"/>
</dbReference>
<dbReference type="AlphaFoldDB" id="A0A319DCL0"/>
<feature type="compositionally biased region" description="Basic and acidic residues" evidence="11">
    <location>
        <begin position="323"/>
        <end position="332"/>
    </location>
</feature>
<sequence>MFSEGHGPSGASGSREQQNTPSDGAPLSPVLQVSAESPSEPTLYDRLQIISTRVPDYYITPFCGASAGVASGIVTCPLDVIKTKLQAQGGFARRRGKAVEPKTLYRGMLGTGRIIWREDGVRGLYQGLGPMLLGYLPTWAVYLAVYDRSREYFYNTTDSWWLSRGYASITAGACSTLVTNPIWVIKTRLMSQSLRSGNGSGSTEGYRAPWQYNSTWDAARKMYRSEGIRSFYSGLSPALLGLAHVAIQFPLYEYLKMAFTGYGIGEHPDTGSSHWIGITSATFLSKICASTVTYPHEVLRTRLQTQQRTSPISSPEEVSFRGGLDHPQDRGRRAGASSSDGMPNRPRYSGIIRTCQTILKEEGWRAFYSGIGTNLFRAVPAAMTTMLTYEYLKKRIGHMRHEGGLKLQMQEGAASEGI</sequence>
<evidence type="ECO:0000256" key="11">
    <source>
        <dbReference type="SAM" id="MobiDB-lite"/>
    </source>
</evidence>